<dbReference type="InterPro" id="IPR001789">
    <property type="entry name" value="Sig_transdc_resp-reg_receiver"/>
</dbReference>
<evidence type="ECO:0000259" key="6">
    <source>
        <dbReference type="PROSITE" id="PS50887"/>
    </source>
</evidence>
<dbReference type="InterPro" id="IPR029787">
    <property type="entry name" value="Nucleotide_cyclase"/>
</dbReference>
<evidence type="ECO:0000259" key="3">
    <source>
        <dbReference type="PROSITE" id="PS50112"/>
    </source>
</evidence>
<dbReference type="Proteomes" id="UP000287410">
    <property type="component" value="Unassembled WGS sequence"/>
</dbReference>
<sequence length="698" mass="78446">MTQRPQLPIASMVGALDAMPVSVIIADAKVADMPIVYTNPAFEALTGYTSDEVRGRNCRFLQGPDTATEEVTRVRRALQNGQSVQAVLRNYRKDGEAFWNELTLVPLLDANDALVFYMGVSRDATREANLSAELDHYTSHDPLTGLPNRALLEERLEQSVRLSQRYKRELAVVYLDLDGFKPINDHFGHHFGDRLLQKVAKRLQALIRPGDTLARVEGDEFAIVLSDLANATDVVIILERILAQVAEPMNVSGMDVQLSASIGVTLSSDEVEDPMVLIQQADLAMYQAKQRGRNNFQWYSGDLNASVAQFINIRNQLSKAIETDQFSLVYQPKFDLRSGQCTGVEALARWTHPVLGEVSPNEFIPVAEKTGLIVSLSEWVIRRAAEDFKRLVLADPDLPSVSVNISPLHFLREHFVERLAELLTECQLDAQYLDIEVTESVLLKDPETTVRKMLALKELGVHLSLDDFGTGFSSLNYLKRLPIDTLKIDRSFIADLAHNKGDAAIIQGIVSMAHHLNMKVVAEGIETKAQYSFLRRALCDEMQGYYRARPMPLDDVAQFLALHEGLTEPEDDEIRPTLLLVDDEPNVLRSLNRLLRRDGYHVLTAETADEAFELLAQHQVQVIISDQRMRHMNGTELLNHVKSMYPGIVRIVLSGYMDLESVTAAINQGQIYKFLTKPWDDKELRDVVRKAVRLAEVP</sequence>
<dbReference type="SMART" id="SM00052">
    <property type="entry name" value="EAL"/>
    <property type="match status" value="1"/>
</dbReference>
<dbReference type="Gene3D" id="3.30.70.270">
    <property type="match status" value="1"/>
</dbReference>
<feature type="domain" description="GGDEF" evidence="6">
    <location>
        <begin position="168"/>
        <end position="301"/>
    </location>
</feature>
<dbReference type="Pfam" id="PF13426">
    <property type="entry name" value="PAS_9"/>
    <property type="match status" value="1"/>
</dbReference>
<dbReference type="InterPro" id="IPR000700">
    <property type="entry name" value="PAS-assoc_C"/>
</dbReference>
<dbReference type="InterPro" id="IPR001633">
    <property type="entry name" value="EAL_dom"/>
</dbReference>
<dbReference type="InterPro" id="IPR035919">
    <property type="entry name" value="EAL_sf"/>
</dbReference>
<keyword evidence="8" id="KW-1185">Reference proteome</keyword>
<dbReference type="SUPFAM" id="SSF141868">
    <property type="entry name" value="EAL domain-like"/>
    <property type="match status" value="1"/>
</dbReference>
<dbReference type="PROSITE" id="PS50883">
    <property type="entry name" value="EAL"/>
    <property type="match status" value="1"/>
</dbReference>
<dbReference type="Pfam" id="PF00990">
    <property type="entry name" value="GGDEF"/>
    <property type="match status" value="1"/>
</dbReference>
<dbReference type="SUPFAM" id="SSF52172">
    <property type="entry name" value="CheY-like"/>
    <property type="match status" value="1"/>
</dbReference>
<dbReference type="Gene3D" id="3.30.450.20">
    <property type="entry name" value="PAS domain"/>
    <property type="match status" value="1"/>
</dbReference>
<dbReference type="NCBIfam" id="TIGR00254">
    <property type="entry name" value="GGDEF"/>
    <property type="match status" value="1"/>
</dbReference>
<dbReference type="InterPro" id="IPR043128">
    <property type="entry name" value="Rev_trsase/Diguanyl_cyclase"/>
</dbReference>
<dbReference type="InterPro" id="IPR052155">
    <property type="entry name" value="Biofilm_reg_signaling"/>
</dbReference>
<dbReference type="EMBL" id="PIPN01000006">
    <property type="protein sequence ID" value="RUO28027.1"/>
    <property type="molecule type" value="Genomic_DNA"/>
</dbReference>
<dbReference type="CDD" id="cd17569">
    <property type="entry name" value="REC_HupR-like"/>
    <property type="match status" value="1"/>
</dbReference>
<dbReference type="PANTHER" id="PTHR44757:SF2">
    <property type="entry name" value="BIOFILM ARCHITECTURE MAINTENANCE PROTEIN MBAA"/>
    <property type="match status" value="1"/>
</dbReference>
<feature type="modified residue" description="4-aspartylphosphate" evidence="1">
    <location>
        <position position="626"/>
    </location>
</feature>
<evidence type="ECO:0000313" key="7">
    <source>
        <dbReference type="EMBL" id="RUO28027.1"/>
    </source>
</evidence>
<gene>
    <name evidence="7" type="ORF">CWE12_12420</name>
</gene>
<dbReference type="InterPro" id="IPR000014">
    <property type="entry name" value="PAS"/>
</dbReference>
<dbReference type="SUPFAM" id="SSF55073">
    <property type="entry name" value="Nucleotide cyclase"/>
    <property type="match status" value="1"/>
</dbReference>
<dbReference type="SMART" id="SM00091">
    <property type="entry name" value="PAS"/>
    <property type="match status" value="1"/>
</dbReference>
<dbReference type="InterPro" id="IPR000160">
    <property type="entry name" value="GGDEF_dom"/>
</dbReference>
<evidence type="ECO:0000259" key="4">
    <source>
        <dbReference type="PROSITE" id="PS50113"/>
    </source>
</evidence>
<dbReference type="Gene3D" id="3.40.50.2300">
    <property type="match status" value="1"/>
</dbReference>
<dbReference type="SMART" id="SM00267">
    <property type="entry name" value="GGDEF"/>
    <property type="match status" value="1"/>
</dbReference>
<dbReference type="SMART" id="SM00448">
    <property type="entry name" value="REC"/>
    <property type="match status" value="1"/>
</dbReference>
<feature type="domain" description="EAL" evidence="5">
    <location>
        <begin position="310"/>
        <end position="564"/>
    </location>
</feature>
<dbReference type="PROSITE" id="PS50113">
    <property type="entry name" value="PAC"/>
    <property type="match status" value="1"/>
</dbReference>
<dbReference type="PROSITE" id="PS50110">
    <property type="entry name" value="RESPONSE_REGULATORY"/>
    <property type="match status" value="1"/>
</dbReference>
<dbReference type="InterPro" id="IPR001610">
    <property type="entry name" value="PAC"/>
</dbReference>
<feature type="domain" description="PAS" evidence="3">
    <location>
        <begin position="8"/>
        <end position="81"/>
    </location>
</feature>
<dbReference type="CDD" id="cd01949">
    <property type="entry name" value="GGDEF"/>
    <property type="match status" value="1"/>
</dbReference>
<dbReference type="RefSeq" id="WP_126790033.1">
    <property type="nucleotide sequence ID" value="NZ_PIPN01000006.1"/>
</dbReference>
<dbReference type="Pfam" id="PF00072">
    <property type="entry name" value="Response_reg"/>
    <property type="match status" value="1"/>
</dbReference>
<dbReference type="CDD" id="cd01948">
    <property type="entry name" value="EAL"/>
    <property type="match status" value="1"/>
</dbReference>
<evidence type="ECO:0000259" key="2">
    <source>
        <dbReference type="PROSITE" id="PS50110"/>
    </source>
</evidence>
<evidence type="ECO:0000259" key="5">
    <source>
        <dbReference type="PROSITE" id="PS50883"/>
    </source>
</evidence>
<dbReference type="PANTHER" id="PTHR44757">
    <property type="entry name" value="DIGUANYLATE CYCLASE DGCP"/>
    <property type="match status" value="1"/>
</dbReference>
<proteinExistence type="predicted"/>
<dbReference type="SMART" id="SM00086">
    <property type="entry name" value="PAC"/>
    <property type="match status" value="1"/>
</dbReference>
<dbReference type="Gene3D" id="3.20.20.450">
    <property type="entry name" value="EAL domain"/>
    <property type="match status" value="1"/>
</dbReference>
<feature type="domain" description="Response regulatory" evidence="2">
    <location>
        <begin position="577"/>
        <end position="692"/>
    </location>
</feature>
<dbReference type="SUPFAM" id="SSF55785">
    <property type="entry name" value="PYP-like sensor domain (PAS domain)"/>
    <property type="match status" value="1"/>
</dbReference>
<accession>A0ABY0BV87</accession>
<feature type="domain" description="PAC" evidence="4">
    <location>
        <begin position="82"/>
        <end position="136"/>
    </location>
</feature>
<protein>
    <submittedName>
        <fullName evidence="7">GGDEF domain-containing protein</fullName>
    </submittedName>
</protein>
<dbReference type="NCBIfam" id="TIGR00229">
    <property type="entry name" value="sensory_box"/>
    <property type="match status" value="1"/>
</dbReference>
<dbReference type="Pfam" id="PF00563">
    <property type="entry name" value="EAL"/>
    <property type="match status" value="1"/>
</dbReference>
<dbReference type="InterPro" id="IPR011006">
    <property type="entry name" value="CheY-like_superfamily"/>
</dbReference>
<dbReference type="PROSITE" id="PS50112">
    <property type="entry name" value="PAS"/>
    <property type="match status" value="1"/>
</dbReference>
<organism evidence="7 8">
    <name type="scientific">Aliidiomarina sedimenti</name>
    <dbReference type="NCBI Taxonomy" id="1933879"/>
    <lineage>
        <taxon>Bacteria</taxon>
        <taxon>Pseudomonadati</taxon>
        <taxon>Pseudomonadota</taxon>
        <taxon>Gammaproteobacteria</taxon>
        <taxon>Alteromonadales</taxon>
        <taxon>Idiomarinaceae</taxon>
        <taxon>Aliidiomarina</taxon>
    </lineage>
</organism>
<reference evidence="7 8" key="1">
    <citation type="journal article" date="2018" name="Front. Microbiol.">
        <title>Genome-Based Analysis Reveals the Taxonomy and Diversity of the Family Idiomarinaceae.</title>
        <authorList>
            <person name="Liu Y."/>
            <person name="Lai Q."/>
            <person name="Shao Z."/>
        </authorList>
    </citation>
    <scope>NUCLEOTIDE SEQUENCE [LARGE SCALE GENOMIC DNA]</scope>
    <source>
        <strain evidence="7 8">GBSy1</strain>
    </source>
</reference>
<dbReference type="InterPro" id="IPR035965">
    <property type="entry name" value="PAS-like_dom_sf"/>
</dbReference>
<keyword evidence="1" id="KW-0597">Phosphoprotein</keyword>
<comment type="caution">
    <text evidence="7">The sequence shown here is derived from an EMBL/GenBank/DDBJ whole genome shotgun (WGS) entry which is preliminary data.</text>
</comment>
<dbReference type="PROSITE" id="PS50887">
    <property type="entry name" value="GGDEF"/>
    <property type="match status" value="1"/>
</dbReference>
<evidence type="ECO:0000313" key="8">
    <source>
        <dbReference type="Proteomes" id="UP000287410"/>
    </source>
</evidence>
<evidence type="ECO:0000256" key="1">
    <source>
        <dbReference type="PROSITE-ProRule" id="PRU00169"/>
    </source>
</evidence>
<dbReference type="CDD" id="cd00130">
    <property type="entry name" value="PAS"/>
    <property type="match status" value="1"/>
</dbReference>
<name>A0ABY0BV87_9GAMM</name>